<organism evidence="1 2">
    <name type="scientific">Pseudomonas sessilinigenes</name>
    <dbReference type="NCBI Taxonomy" id="658629"/>
    <lineage>
        <taxon>Bacteria</taxon>
        <taxon>Pseudomonadati</taxon>
        <taxon>Pseudomonadota</taxon>
        <taxon>Gammaproteobacteria</taxon>
        <taxon>Pseudomonadales</taxon>
        <taxon>Pseudomonadaceae</taxon>
        <taxon>Pseudomonas</taxon>
    </lineage>
</organism>
<evidence type="ECO:0000313" key="2">
    <source>
        <dbReference type="Proteomes" id="UP000693952"/>
    </source>
</evidence>
<proteinExistence type="predicted"/>
<dbReference type="Proteomes" id="UP000693952">
    <property type="component" value="Chromosome"/>
</dbReference>
<protein>
    <submittedName>
        <fullName evidence="1">Uncharacterized protein</fullName>
    </submittedName>
</protein>
<name>A0ABX8MVI3_9PSED</name>
<gene>
    <name evidence="1" type="ORF">KSS89_13805</name>
</gene>
<dbReference type="EMBL" id="CP077074">
    <property type="protein sequence ID" value="QXH43244.1"/>
    <property type="molecule type" value="Genomic_DNA"/>
</dbReference>
<keyword evidence="2" id="KW-1185">Reference proteome</keyword>
<reference evidence="1" key="1">
    <citation type="submission" date="2021-06" db="EMBL/GenBank/DDBJ databases">
        <title>Updating the genus Pseudomonas: Description of 43 new species and partition of the Pseudomonas putida group.</title>
        <authorList>
            <person name="Girard L."/>
            <person name="Lood C."/>
            <person name="Vandamme P."/>
            <person name="Rokni-Zadeh H."/>
            <person name="van Noort V."/>
            <person name="Hofte M."/>
            <person name="Lavigne R."/>
            <person name="De Mot R."/>
        </authorList>
    </citation>
    <scope>NUCLEOTIDE SEQUENCE</scope>
    <source>
        <strain evidence="1">CMR12a</strain>
    </source>
</reference>
<sequence length="81" mass="9288">MAQGRTDQLQGQRVTSLSRAEFHQQHLADARNEALRLFQQKAVLQGAWLNWVAAQIYSLRPAAYASMVRRELQRLQEPEGP</sequence>
<accession>A0ABX8MVI3</accession>
<evidence type="ECO:0000313" key="1">
    <source>
        <dbReference type="EMBL" id="QXH43244.1"/>
    </source>
</evidence>